<sequence>MANRTVKEASFVRGTNPQYLIDKILRNKIYNCRYWKENCTGLTAESLVDEAIQLEYVSGSYGGFRQPSKFICLVAKMLQLSPEKEIVLEYMRNEDYKYVTALAMFYWRMIATTEECYKILEEYYSDYRKIRYRNEDGSFQIIHIDEFADDLLKKEVLCSTVLPHIQSRINLEEFNDFQPRISQLEHELEKELQFQEEYQDNMELDNQSQKGSRSNSVEKKKKKKHKKHKKHRNRSDDEQSRSRSRSHKKKSKKKWRKVVSGKYKRSHSKDKDQDNYKQQNQKEVEPQKGSIEAENKMRAELGIPLLPTN</sequence>
<proteinExistence type="inferred from homology"/>
<keyword evidence="4 7" id="KW-0747">Spliceosome</keyword>
<dbReference type="GO" id="GO:0005681">
    <property type="term" value="C:spliceosomal complex"/>
    <property type="evidence" value="ECO:0007669"/>
    <property type="project" value="UniProtKB-KW"/>
</dbReference>
<comment type="caution">
    <text evidence="9">The sequence shown here is derived from an EMBL/GenBank/DDBJ whole genome shotgun (WGS) entry which is preliminary data.</text>
</comment>
<keyword evidence="6 7" id="KW-0539">Nucleus</keyword>
<dbReference type="GO" id="GO:0000398">
    <property type="term" value="P:mRNA splicing, via spliceosome"/>
    <property type="evidence" value="ECO:0007669"/>
    <property type="project" value="UniProtKB-UniRule"/>
</dbReference>
<dbReference type="OrthoDB" id="190958at2759"/>
<dbReference type="AlphaFoldDB" id="A0A0V0R7M2"/>
<dbReference type="InterPro" id="IPR005037">
    <property type="entry name" value="PRP38"/>
</dbReference>
<evidence type="ECO:0000256" key="4">
    <source>
        <dbReference type="ARBA" id="ARBA00022728"/>
    </source>
</evidence>
<keyword evidence="3 7" id="KW-0507">mRNA processing</keyword>
<evidence type="ECO:0000256" key="1">
    <source>
        <dbReference type="ARBA" id="ARBA00004123"/>
    </source>
</evidence>
<name>A0A0V0R7M2_PSEPJ</name>
<keyword evidence="10" id="KW-1185">Reference proteome</keyword>
<dbReference type="PANTHER" id="PTHR23142">
    <property type="entry name" value="PRE-MRNA-SPLICING FACTOR 38A-RELATED"/>
    <property type="match status" value="1"/>
</dbReference>
<reference evidence="9 10" key="1">
    <citation type="journal article" date="2015" name="Sci. Rep.">
        <title>Genome of the facultative scuticociliatosis pathogen Pseudocohnilembus persalinus provides insight into its virulence through horizontal gene transfer.</title>
        <authorList>
            <person name="Xiong J."/>
            <person name="Wang G."/>
            <person name="Cheng J."/>
            <person name="Tian M."/>
            <person name="Pan X."/>
            <person name="Warren A."/>
            <person name="Jiang C."/>
            <person name="Yuan D."/>
            <person name="Miao W."/>
        </authorList>
    </citation>
    <scope>NUCLEOTIDE SEQUENCE [LARGE SCALE GENOMIC DNA]</scope>
    <source>
        <strain evidence="9">36N120E</strain>
    </source>
</reference>
<evidence type="ECO:0000256" key="6">
    <source>
        <dbReference type="ARBA" id="ARBA00023242"/>
    </source>
</evidence>
<dbReference type="InParanoid" id="A0A0V0R7M2"/>
<feature type="region of interest" description="Disordered" evidence="8">
    <location>
        <begin position="202"/>
        <end position="309"/>
    </location>
</feature>
<dbReference type="Proteomes" id="UP000054937">
    <property type="component" value="Unassembled WGS sequence"/>
</dbReference>
<dbReference type="Pfam" id="PF03371">
    <property type="entry name" value="PRP38"/>
    <property type="match status" value="1"/>
</dbReference>
<evidence type="ECO:0000256" key="2">
    <source>
        <dbReference type="ARBA" id="ARBA00006164"/>
    </source>
</evidence>
<dbReference type="OMA" id="HTYWKEQ"/>
<evidence type="ECO:0000256" key="8">
    <source>
        <dbReference type="SAM" id="MobiDB-lite"/>
    </source>
</evidence>
<feature type="compositionally biased region" description="Polar residues" evidence="8">
    <location>
        <begin position="204"/>
        <end position="215"/>
    </location>
</feature>
<organism evidence="9 10">
    <name type="scientific">Pseudocohnilembus persalinus</name>
    <name type="common">Ciliate</name>
    <dbReference type="NCBI Taxonomy" id="266149"/>
    <lineage>
        <taxon>Eukaryota</taxon>
        <taxon>Sar</taxon>
        <taxon>Alveolata</taxon>
        <taxon>Ciliophora</taxon>
        <taxon>Intramacronucleata</taxon>
        <taxon>Oligohymenophorea</taxon>
        <taxon>Scuticociliatia</taxon>
        <taxon>Philasterida</taxon>
        <taxon>Pseudocohnilembidae</taxon>
        <taxon>Pseudocohnilembus</taxon>
    </lineage>
</organism>
<feature type="compositionally biased region" description="Basic residues" evidence="8">
    <location>
        <begin position="219"/>
        <end position="233"/>
    </location>
</feature>
<evidence type="ECO:0000313" key="9">
    <source>
        <dbReference type="EMBL" id="KRX10509.1"/>
    </source>
</evidence>
<comment type="function">
    <text evidence="7">Required for pre-mRNA splicing.</text>
</comment>
<feature type="compositionally biased region" description="Basic residues" evidence="8">
    <location>
        <begin position="242"/>
        <end position="268"/>
    </location>
</feature>
<protein>
    <recommendedName>
        <fullName evidence="7">Pre-mRNA-splicing factor 38</fullName>
    </recommendedName>
</protein>
<comment type="similarity">
    <text evidence="2 7">Belongs to the PRP38 family.</text>
</comment>
<evidence type="ECO:0000313" key="10">
    <source>
        <dbReference type="Proteomes" id="UP000054937"/>
    </source>
</evidence>
<evidence type="ECO:0000256" key="3">
    <source>
        <dbReference type="ARBA" id="ARBA00022664"/>
    </source>
</evidence>
<accession>A0A0V0R7M2</accession>
<feature type="compositionally biased region" description="Basic and acidic residues" evidence="8">
    <location>
        <begin position="269"/>
        <end position="299"/>
    </location>
</feature>
<gene>
    <name evidence="9" type="ORF">PPERSA_01521</name>
</gene>
<evidence type="ECO:0000256" key="7">
    <source>
        <dbReference type="RuleBase" id="RU367025"/>
    </source>
</evidence>
<comment type="subcellular location">
    <subcellularLocation>
        <location evidence="1 7">Nucleus</location>
    </subcellularLocation>
</comment>
<keyword evidence="5 7" id="KW-0508">mRNA splicing</keyword>
<dbReference type="EMBL" id="LDAU01000026">
    <property type="protein sequence ID" value="KRX10509.1"/>
    <property type="molecule type" value="Genomic_DNA"/>
</dbReference>
<evidence type="ECO:0000256" key="5">
    <source>
        <dbReference type="ARBA" id="ARBA00023187"/>
    </source>
</evidence>